<dbReference type="InterPro" id="IPR050300">
    <property type="entry name" value="GDXG_lipolytic_enzyme"/>
</dbReference>
<dbReference type="Gene3D" id="3.40.50.1820">
    <property type="entry name" value="alpha/beta hydrolase"/>
    <property type="match status" value="1"/>
</dbReference>
<dbReference type="GO" id="GO:0016787">
    <property type="term" value="F:hydrolase activity"/>
    <property type="evidence" value="ECO:0007669"/>
    <property type="project" value="UniProtKB-KW"/>
</dbReference>
<evidence type="ECO:0000256" key="1">
    <source>
        <dbReference type="ARBA" id="ARBA00022801"/>
    </source>
</evidence>
<proteinExistence type="predicted"/>
<sequence>MCDFSQYGGPSAEWLAVEKTLPPFTLDLNTDPLAFKNMSNANREGLSAELMIPLAPKVRMATYDIPTRDASSIQARTYRSITHAEDAVLPVFLYFHGGGFVTGTLDSENAACAALAIKIPVAVLNVNYRHSPEHTFPTPWLDSQDAFVWLHANAPRLHIDPAKVVVGGVSAGGQLSASLALEKHLGKAEVLRGLPEIAGQVLIIPALAHSDTYAFVLEKLVSPDVSSYTENEFAPLLGLSAIEFFISHLQIPKPVDPADMKLNPGNASLEQVKGLPSAVFCIAGLDPLRDEGLLYAKLLAEAGVPTDVRVMKGVPHGARRFGEALSASREWDRCLEEGVVWCLGKPEASGKFEPRIVCE</sequence>
<dbReference type="SUPFAM" id="SSF53474">
    <property type="entry name" value="alpha/beta-Hydrolases"/>
    <property type="match status" value="1"/>
</dbReference>
<organism evidence="3 4">
    <name type="scientific">Lentithecium fluviatile CBS 122367</name>
    <dbReference type="NCBI Taxonomy" id="1168545"/>
    <lineage>
        <taxon>Eukaryota</taxon>
        <taxon>Fungi</taxon>
        <taxon>Dikarya</taxon>
        <taxon>Ascomycota</taxon>
        <taxon>Pezizomycotina</taxon>
        <taxon>Dothideomycetes</taxon>
        <taxon>Pleosporomycetidae</taxon>
        <taxon>Pleosporales</taxon>
        <taxon>Massarineae</taxon>
        <taxon>Lentitheciaceae</taxon>
        <taxon>Lentithecium</taxon>
    </lineage>
</organism>
<keyword evidence="4" id="KW-1185">Reference proteome</keyword>
<feature type="domain" description="Alpha/beta hydrolase fold-3" evidence="2">
    <location>
        <begin position="93"/>
        <end position="317"/>
    </location>
</feature>
<protein>
    <submittedName>
        <fullName evidence="3">Alpha/beta hydrolase fold-3 domain-containing protein</fullName>
    </submittedName>
</protein>
<dbReference type="InterPro" id="IPR013094">
    <property type="entry name" value="AB_hydrolase_3"/>
</dbReference>
<name>A0A6G1INH3_9PLEO</name>
<dbReference type="OrthoDB" id="408631at2759"/>
<evidence type="ECO:0000313" key="4">
    <source>
        <dbReference type="Proteomes" id="UP000799291"/>
    </source>
</evidence>
<dbReference type="Proteomes" id="UP000799291">
    <property type="component" value="Unassembled WGS sequence"/>
</dbReference>
<reference evidence="3" key="1">
    <citation type="journal article" date="2020" name="Stud. Mycol.">
        <title>101 Dothideomycetes genomes: a test case for predicting lifestyles and emergence of pathogens.</title>
        <authorList>
            <person name="Haridas S."/>
            <person name="Albert R."/>
            <person name="Binder M."/>
            <person name="Bloem J."/>
            <person name="Labutti K."/>
            <person name="Salamov A."/>
            <person name="Andreopoulos B."/>
            <person name="Baker S."/>
            <person name="Barry K."/>
            <person name="Bills G."/>
            <person name="Bluhm B."/>
            <person name="Cannon C."/>
            <person name="Castanera R."/>
            <person name="Culley D."/>
            <person name="Daum C."/>
            <person name="Ezra D."/>
            <person name="Gonzalez J."/>
            <person name="Henrissat B."/>
            <person name="Kuo A."/>
            <person name="Liang C."/>
            <person name="Lipzen A."/>
            <person name="Lutzoni F."/>
            <person name="Magnuson J."/>
            <person name="Mondo S."/>
            <person name="Nolan M."/>
            <person name="Ohm R."/>
            <person name="Pangilinan J."/>
            <person name="Park H.-J."/>
            <person name="Ramirez L."/>
            <person name="Alfaro M."/>
            <person name="Sun H."/>
            <person name="Tritt A."/>
            <person name="Yoshinaga Y."/>
            <person name="Zwiers L.-H."/>
            <person name="Turgeon B."/>
            <person name="Goodwin S."/>
            <person name="Spatafora J."/>
            <person name="Crous P."/>
            <person name="Grigoriev I."/>
        </authorList>
    </citation>
    <scope>NUCLEOTIDE SEQUENCE</scope>
    <source>
        <strain evidence="3">CBS 122367</strain>
    </source>
</reference>
<keyword evidence="1 3" id="KW-0378">Hydrolase</keyword>
<dbReference type="EMBL" id="MU005602">
    <property type="protein sequence ID" value="KAF2679648.1"/>
    <property type="molecule type" value="Genomic_DNA"/>
</dbReference>
<dbReference type="PANTHER" id="PTHR48081">
    <property type="entry name" value="AB HYDROLASE SUPERFAMILY PROTEIN C4A8.06C"/>
    <property type="match status" value="1"/>
</dbReference>
<dbReference type="Pfam" id="PF07859">
    <property type="entry name" value="Abhydrolase_3"/>
    <property type="match status" value="1"/>
</dbReference>
<gene>
    <name evidence="3" type="ORF">K458DRAFT_434998</name>
</gene>
<evidence type="ECO:0000259" key="2">
    <source>
        <dbReference type="Pfam" id="PF07859"/>
    </source>
</evidence>
<evidence type="ECO:0000313" key="3">
    <source>
        <dbReference type="EMBL" id="KAF2679648.1"/>
    </source>
</evidence>
<dbReference type="AlphaFoldDB" id="A0A6G1INH3"/>
<accession>A0A6G1INH3</accession>
<dbReference type="InterPro" id="IPR029058">
    <property type="entry name" value="AB_hydrolase_fold"/>
</dbReference>
<dbReference type="PANTHER" id="PTHR48081:SF8">
    <property type="entry name" value="ALPHA_BETA HYDROLASE FOLD-3 DOMAIN-CONTAINING PROTEIN-RELATED"/>
    <property type="match status" value="1"/>
</dbReference>